<evidence type="ECO:0008006" key="3">
    <source>
        <dbReference type="Google" id="ProtNLM"/>
    </source>
</evidence>
<evidence type="ECO:0000313" key="1">
    <source>
        <dbReference type="EMBL" id="GAA5507261.1"/>
    </source>
</evidence>
<dbReference type="Proteomes" id="UP001416858">
    <property type="component" value="Unassembled WGS sequence"/>
</dbReference>
<gene>
    <name evidence="1" type="ORF">Rcae01_02716</name>
</gene>
<organism evidence="1 2">
    <name type="scientific">Novipirellula caenicola</name>
    <dbReference type="NCBI Taxonomy" id="1536901"/>
    <lineage>
        <taxon>Bacteria</taxon>
        <taxon>Pseudomonadati</taxon>
        <taxon>Planctomycetota</taxon>
        <taxon>Planctomycetia</taxon>
        <taxon>Pirellulales</taxon>
        <taxon>Pirellulaceae</taxon>
        <taxon>Novipirellula</taxon>
    </lineage>
</organism>
<reference evidence="1 2" key="1">
    <citation type="submission" date="2024-02" db="EMBL/GenBank/DDBJ databases">
        <title>Rhodopirellula caenicola NBRC 110016.</title>
        <authorList>
            <person name="Ichikawa N."/>
            <person name="Katano-Makiyama Y."/>
            <person name="Hidaka K."/>
        </authorList>
    </citation>
    <scope>NUCLEOTIDE SEQUENCE [LARGE SCALE GENOMIC DNA]</scope>
    <source>
        <strain evidence="1 2">NBRC 110016</strain>
    </source>
</reference>
<evidence type="ECO:0000313" key="2">
    <source>
        <dbReference type="Proteomes" id="UP001416858"/>
    </source>
</evidence>
<accession>A0ABP9VRI7</accession>
<dbReference type="EMBL" id="BAABRO010000005">
    <property type="protein sequence ID" value="GAA5507261.1"/>
    <property type="molecule type" value="Genomic_DNA"/>
</dbReference>
<proteinExistence type="predicted"/>
<name>A0ABP9VRI7_9BACT</name>
<keyword evidence="2" id="KW-1185">Reference proteome</keyword>
<protein>
    <recommendedName>
        <fullName evidence="3">Sulfotransferase domain protein</fullName>
    </recommendedName>
</protein>
<sequence length="51" mass="6507">MVYAFTPMLYPRRLPTRLRFLYHVFRPFRRIYVYRNPRHMIVQLLRFFGLS</sequence>
<comment type="caution">
    <text evidence="1">The sequence shown here is derived from an EMBL/GenBank/DDBJ whole genome shotgun (WGS) entry which is preliminary data.</text>
</comment>